<name>A0A1V6C505_UNCT6</name>
<accession>A0A1V6C505</accession>
<sequence>MRNPRGFFGFMLLIVFALVPSIALCGSSAVRDLPDYYTADSTFVVIVYINPITNAEGLALTETLPSGWSIVSSDPPYSKYVASTNSYKWLAYGTPPISPFTVRYTVKVPPGTTGTYQITGLLHTSIDDVGVTGDSSISDHQSIESKELPFSYGWNLICLPLEPKTQFTAQGFLDLLNTYGAQAIEIDRWYNSTWQGHIDGYPFNNFTLEIGKGYFVKCTSSATVTISGIPVTGVSVSFLSGWNLIGIPCGSYNAEGVLEKIRSQSGDAIEIDRWYNSTWQGYIYGFPFNNFKVDSWRGYFIKSNKASTCEF</sequence>
<reference evidence="1" key="1">
    <citation type="submission" date="2017-02" db="EMBL/GenBank/DDBJ databases">
        <title>Delving into the versatile metabolic prowess of the omnipresent phylum Bacteroidetes.</title>
        <authorList>
            <person name="Nobu M.K."/>
            <person name="Mei R."/>
            <person name="Narihiro T."/>
            <person name="Kuroda K."/>
            <person name="Liu W.-T."/>
        </authorList>
    </citation>
    <scope>NUCLEOTIDE SEQUENCE</scope>
    <source>
        <strain evidence="1">ADurb.Bin131</strain>
    </source>
</reference>
<protein>
    <submittedName>
        <fullName evidence="1">Uncharacterized protein</fullName>
    </submittedName>
</protein>
<gene>
    <name evidence="1" type="ORF">BWX89_01549</name>
</gene>
<evidence type="ECO:0000313" key="1">
    <source>
        <dbReference type="EMBL" id="OQB71989.1"/>
    </source>
</evidence>
<dbReference type="EMBL" id="MWDQ01000146">
    <property type="protein sequence ID" value="OQB71989.1"/>
    <property type="molecule type" value="Genomic_DNA"/>
</dbReference>
<comment type="caution">
    <text evidence="1">The sequence shown here is derived from an EMBL/GenBank/DDBJ whole genome shotgun (WGS) entry which is preliminary data.</text>
</comment>
<dbReference type="Proteomes" id="UP000485562">
    <property type="component" value="Unassembled WGS sequence"/>
</dbReference>
<organism evidence="1">
    <name type="scientific">candidate division TA06 bacterium ADurb.Bin131</name>
    <dbReference type="NCBI Taxonomy" id="1852827"/>
    <lineage>
        <taxon>Bacteria</taxon>
        <taxon>Bacteria division TA06</taxon>
    </lineage>
</organism>
<dbReference type="AlphaFoldDB" id="A0A1V6C505"/>
<proteinExistence type="predicted"/>